<keyword evidence="9" id="KW-0067">ATP-binding</keyword>
<dbReference type="CDD" id="cd17574">
    <property type="entry name" value="REC_OmpR"/>
    <property type="match status" value="1"/>
</dbReference>
<keyword evidence="14" id="KW-0812">Transmembrane</keyword>
<dbReference type="SMART" id="SM00448">
    <property type="entry name" value="REC"/>
    <property type="match status" value="1"/>
</dbReference>
<dbReference type="Gene3D" id="1.10.287.130">
    <property type="match status" value="1"/>
</dbReference>
<dbReference type="Pfam" id="PF13185">
    <property type="entry name" value="GAF_2"/>
    <property type="match status" value="1"/>
</dbReference>
<evidence type="ECO:0000256" key="5">
    <source>
        <dbReference type="ARBA" id="ARBA00022553"/>
    </source>
</evidence>
<protein>
    <recommendedName>
        <fullName evidence="3">histidine kinase</fullName>
        <ecNumber evidence="3">2.7.13.3</ecNumber>
    </recommendedName>
</protein>
<dbReference type="SUPFAM" id="SSF52172">
    <property type="entry name" value="CheY-like"/>
    <property type="match status" value="1"/>
</dbReference>
<keyword evidence="10" id="KW-0902">Two-component regulatory system</keyword>
<dbReference type="CDD" id="cd00130">
    <property type="entry name" value="PAS"/>
    <property type="match status" value="1"/>
</dbReference>
<dbReference type="SUPFAM" id="SSF47384">
    <property type="entry name" value="Homodimeric domain of signal transducing histidine kinase"/>
    <property type="match status" value="1"/>
</dbReference>
<sequence length="969" mass="110888">MKESKVNKYFRKSLARKFFVIVSTFFFISFVSASLFLWYQEQLTQEYGKRNEIIEQKETIAQGLDNAFNEAFFQSRGYVAIGNEEMRNAALETKDKINKELDELNELLERIEQDPDHDIDTQFYMDISTFTQDYFEVYLLEFFSFRDKGELEGVREFSDSGVTLLVTETRNRLSEYRLAQDEKVEENFKELNSKILESQIAFIIFLGLLLLALLFLIRYMVKQIGKPLSELAIAAGDVANGKMVSLIGQTDRDDELGALSRSFNKMVQSIYENEQDLTAQNEELHAQQDELQSQQIELQRAISIMQHRELELERRNELINGLANSLDKQQVLQSIVENMCKLIEADCGVIALLQSKGDYAGFGITTERLNQFMNHLENGQLSRIIQKKKGYSIKRSYLEEEQGYHTHSFFCYDLFLPVVSFGNEVEAVMVYTRYGNDFTNEEIEEYEALAKQISISLENVKLFEQTEADRLLTQDILNTLHEGILLVDQNGKVLQVNDQVCQLLECKDPSTLINAPFSNWTKDFEKVVENNRELLDFYQDALMNGSSKEQSFIYHIKEPIKRVIHVYCEPLYRNKQKIGTILVHRDITKEFEVDQMKSEFVSTVSHELRTPLASVLGFTELLLHKELKQERQKKYLTTIYQEAKRLTALINDFLDVQRMEAGKQSYEKKYEDILPIIKGVIETNQVNSKEHSIKLINKASETIILCDKDKISQVFNNLISNAIKYSPDGGDVILTVYDEEEYLKVDIRDQGLGIPADAIPNLFQKFYRIDNSDRRKIGGTGLGLAIVKEIVEAHEGYVGVRSSIKEGSTFTITIPQIKGHQTAASEPSLAKSLKHADVVIIEDDMNLASLLSAELKESGLHVKHYKEGREALSGIKDHPPDAIVLDIMLAEKGMDGWDIIRELKSDTKLSSIPVFISSALEEKEKGTALGANDYLIKPYSPSKLTNTILQTLLQKDRTGEIHIPKPEKD</sequence>
<evidence type="ECO:0000313" key="18">
    <source>
        <dbReference type="EMBL" id="MBE4908934.1"/>
    </source>
</evidence>
<dbReference type="Proteomes" id="UP001516662">
    <property type="component" value="Unassembled WGS sequence"/>
</dbReference>
<evidence type="ECO:0000256" key="4">
    <source>
        <dbReference type="ARBA" id="ARBA00022475"/>
    </source>
</evidence>
<keyword evidence="11 14" id="KW-0472">Membrane</keyword>
<proteinExistence type="predicted"/>
<dbReference type="CDD" id="cd00075">
    <property type="entry name" value="HATPase"/>
    <property type="match status" value="1"/>
</dbReference>
<keyword evidence="6" id="KW-0808">Transferase</keyword>
<keyword evidence="7" id="KW-0547">Nucleotide-binding</keyword>
<dbReference type="InterPro" id="IPR003660">
    <property type="entry name" value="HAMP_dom"/>
</dbReference>
<dbReference type="Gene3D" id="3.40.50.2300">
    <property type="match status" value="1"/>
</dbReference>
<accession>A0ABR9QKG2</accession>
<dbReference type="SMART" id="SM00304">
    <property type="entry name" value="HAMP"/>
    <property type="match status" value="1"/>
</dbReference>
<dbReference type="InterPro" id="IPR000014">
    <property type="entry name" value="PAS"/>
</dbReference>
<dbReference type="PROSITE" id="PS50110">
    <property type="entry name" value="RESPONSE_REGULATORY"/>
    <property type="match status" value="1"/>
</dbReference>
<dbReference type="InterPro" id="IPR036890">
    <property type="entry name" value="HATPase_C_sf"/>
</dbReference>
<dbReference type="InterPro" id="IPR001789">
    <property type="entry name" value="Sig_transdc_resp-reg_receiver"/>
</dbReference>
<comment type="caution">
    <text evidence="18">The sequence shown here is derived from an EMBL/GenBank/DDBJ whole genome shotgun (WGS) entry which is preliminary data.</text>
</comment>
<dbReference type="SUPFAM" id="SSF158472">
    <property type="entry name" value="HAMP domain-like"/>
    <property type="match status" value="1"/>
</dbReference>
<gene>
    <name evidence="18" type="ORF">IMZ08_12770</name>
</gene>
<evidence type="ECO:0000256" key="9">
    <source>
        <dbReference type="ARBA" id="ARBA00022840"/>
    </source>
</evidence>
<dbReference type="InterPro" id="IPR005467">
    <property type="entry name" value="His_kinase_dom"/>
</dbReference>
<dbReference type="InterPro" id="IPR004358">
    <property type="entry name" value="Sig_transdc_His_kin-like_C"/>
</dbReference>
<dbReference type="PROSITE" id="PS50109">
    <property type="entry name" value="HIS_KIN"/>
    <property type="match status" value="1"/>
</dbReference>
<keyword evidence="14" id="KW-1133">Transmembrane helix</keyword>
<dbReference type="Gene3D" id="3.30.450.40">
    <property type="match status" value="1"/>
</dbReference>
<keyword evidence="8" id="KW-0418">Kinase</keyword>
<dbReference type="RefSeq" id="WP_193537030.1">
    <property type="nucleotide sequence ID" value="NZ_JADCLJ010000020.1"/>
</dbReference>
<feature type="domain" description="Histidine kinase" evidence="15">
    <location>
        <begin position="603"/>
        <end position="818"/>
    </location>
</feature>
<dbReference type="InterPro" id="IPR003594">
    <property type="entry name" value="HATPase_dom"/>
</dbReference>
<evidence type="ECO:0000256" key="8">
    <source>
        <dbReference type="ARBA" id="ARBA00022777"/>
    </source>
</evidence>
<dbReference type="SUPFAM" id="SSF55781">
    <property type="entry name" value="GAF domain-like"/>
    <property type="match status" value="1"/>
</dbReference>
<evidence type="ECO:0000256" key="14">
    <source>
        <dbReference type="SAM" id="Phobius"/>
    </source>
</evidence>
<dbReference type="InterPro" id="IPR011006">
    <property type="entry name" value="CheY-like_superfamily"/>
</dbReference>
<comment type="subcellular location">
    <subcellularLocation>
        <location evidence="2">Cell membrane</location>
        <topology evidence="2">Multi-pass membrane protein</topology>
    </subcellularLocation>
</comment>
<feature type="domain" description="HAMP" evidence="17">
    <location>
        <begin position="222"/>
        <end position="275"/>
    </location>
</feature>
<feature type="coiled-coil region" evidence="13">
    <location>
        <begin position="83"/>
        <end position="114"/>
    </location>
</feature>
<comment type="catalytic activity">
    <reaction evidence="1">
        <text>ATP + protein L-histidine = ADP + protein N-phospho-L-histidine.</text>
        <dbReference type="EC" id="2.7.13.3"/>
    </reaction>
</comment>
<dbReference type="PRINTS" id="PR00344">
    <property type="entry name" value="BCTRLSENSOR"/>
</dbReference>
<dbReference type="Gene3D" id="3.30.565.10">
    <property type="entry name" value="Histidine kinase-like ATPase, C-terminal domain"/>
    <property type="match status" value="1"/>
</dbReference>
<dbReference type="EMBL" id="JADCLJ010000020">
    <property type="protein sequence ID" value="MBE4908934.1"/>
    <property type="molecule type" value="Genomic_DNA"/>
</dbReference>
<organism evidence="18 19">
    <name type="scientific">Litchfieldia luteola</name>
    <dbReference type="NCBI Taxonomy" id="682179"/>
    <lineage>
        <taxon>Bacteria</taxon>
        <taxon>Bacillati</taxon>
        <taxon>Bacillota</taxon>
        <taxon>Bacilli</taxon>
        <taxon>Bacillales</taxon>
        <taxon>Bacillaceae</taxon>
        <taxon>Litchfieldia</taxon>
    </lineage>
</organism>
<keyword evidence="5 12" id="KW-0597">Phosphoprotein</keyword>
<evidence type="ECO:0000256" key="3">
    <source>
        <dbReference type="ARBA" id="ARBA00012438"/>
    </source>
</evidence>
<evidence type="ECO:0000259" key="17">
    <source>
        <dbReference type="PROSITE" id="PS50885"/>
    </source>
</evidence>
<dbReference type="InterPro" id="IPR035965">
    <property type="entry name" value="PAS-like_dom_sf"/>
</dbReference>
<keyword evidence="4" id="KW-1003">Cell membrane</keyword>
<evidence type="ECO:0000313" key="19">
    <source>
        <dbReference type="Proteomes" id="UP001516662"/>
    </source>
</evidence>
<dbReference type="PANTHER" id="PTHR43547">
    <property type="entry name" value="TWO-COMPONENT HISTIDINE KINASE"/>
    <property type="match status" value="1"/>
</dbReference>
<dbReference type="InterPro" id="IPR003661">
    <property type="entry name" value="HisK_dim/P_dom"/>
</dbReference>
<evidence type="ECO:0000256" key="11">
    <source>
        <dbReference type="ARBA" id="ARBA00023136"/>
    </source>
</evidence>
<dbReference type="InterPro" id="IPR029016">
    <property type="entry name" value="GAF-like_dom_sf"/>
</dbReference>
<dbReference type="Gene3D" id="3.30.450.20">
    <property type="entry name" value="PAS domain"/>
    <property type="match status" value="1"/>
</dbReference>
<dbReference type="Pfam" id="PF13188">
    <property type="entry name" value="PAS_8"/>
    <property type="match status" value="1"/>
</dbReference>
<dbReference type="Pfam" id="PF00672">
    <property type="entry name" value="HAMP"/>
    <property type="match status" value="1"/>
</dbReference>
<dbReference type="PANTHER" id="PTHR43547:SF2">
    <property type="entry name" value="HYBRID SIGNAL TRANSDUCTION HISTIDINE KINASE C"/>
    <property type="match status" value="1"/>
</dbReference>
<dbReference type="Pfam" id="PF02518">
    <property type="entry name" value="HATPase_c"/>
    <property type="match status" value="1"/>
</dbReference>
<dbReference type="SMART" id="SM00388">
    <property type="entry name" value="HisKA"/>
    <property type="match status" value="1"/>
</dbReference>
<dbReference type="InterPro" id="IPR003018">
    <property type="entry name" value="GAF"/>
</dbReference>
<feature type="coiled-coil region" evidence="13">
    <location>
        <begin position="274"/>
        <end position="301"/>
    </location>
</feature>
<name>A0ABR9QKG2_9BACI</name>
<dbReference type="CDD" id="cd06225">
    <property type="entry name" value="HAMP"/>
    <property type="match status" value="1"/>
</dbReference>
<feature type="domain" description="Response regulatory" evidence="16">
    <location>
        <begin position="837"/>
        <end position="952"/>
    </location>
</feature>
<evidence type="ECO:0000256" key="10">
    <source>
        <dbReference type="ARBA" id="ARBA00023012"/>
    </source>
</evidence>
<evidence type="ECO:0000256" key="2">
    <source>
        <dbReference type="ARBA" id="ARBA00004651"/>
    </source>
</evidence>
<dbReference type="Pfam" id="PF00512">
    <property type="entry name" value="HisKA"/>
    <property type="match status" value="1"/>
</dbReference>
<reference evidence="18 19" key="1">
    <citation type="submission" date="2020-10" db="EMBL/GenBank/DDBJ databases">
        <title>Bacillus sp. HD4P25, an endophyte from a halophyte.</title>
        <authorList>
            <person name="Sun J.-Q."/>
        </authorList>
    </citation>
    <scope>NUCLEOTIDE SEQUENCE [LARGE SCALE GENOMIC DNA]</scope>
    <source>
        <strain evidence="18 19">YIM 93174</strain>
    </source>
</reference>
<keyword evidence="13" id="KW-0175">Coiled coil</keyword>
<dbReference type="Gene3D" id="6.10.340.10">
    <property type="match status" value="1"/>
</dbReference>
<dbReference type="SMART" id="SM00387">
    <property type="entry name" value="HATPase_c"/>
    <property type="match status" value="1"/>
</dbReference>
<dbReference type="SUPFAM" id="SSF55785">
    <property type="entry name" value="PYP-like sensor domain (PAS domain)"/>
    <property type="match status" value="1"/>
</dbReference>
<feature type="modified residue" description="4-aspartylphosphate" evidence="12">
    <location>
        <position position="886"/>
    </location>
</feature>
<evidence type="ECO:0000256" key="6">
    <source>
        <dbReference type="ARBA" id="ARBA00022679"/>
    </source>
</evidence>
<evidence type="ECO:0000256" key="7">
    <source>
        <dbReference type="ARBA" id="ARBA00022741"/>
    </source>
</evidence>
<dbReference type="EC" id="2.7.13.3" evidence="3"/>
<dbReference type="PROSITE" id="PS50885">
    <property type="entry name" value="HAMP"/>
    <property type="match status" value="1"/>
</dbReference>
<feature type="transmembrane region" description="Helical" evidence="14">
    <location>
        <begin position="200"/>
        <end position="221"/>
    </location>
</feature>
<evidence type="ECO:0000259" key="16">
    <source>
        <dbReference type="PROSITE" id="PS50110"/>
    </source>
</evidence>
<dbReference type="InterPro" id="IPR036097">
    <property type="entry name" value="HisK_dim/P_sf"/>
</dbReference>
<keyword evidence="19" id="KW-1185">Reference proteome</keyword>
<evidence type="ECO:0000256" key="1">
    <source>
        <dbReference type="ARBA" id="ARBA00000085"/>
    </source>
</evidence>
<evidence type="ECO:0000259" key="15">
    <source>
        <dbReference type="PROSITE" id="PS50109"/>
    </source>
</evidence>
<dbReference type="SUPFAM" id="SSF55874">
    <property type="entry name" value="ATPase domain of HSP90 chaperone/DNA topoisomerase II/histidine kinase"/>
    <property type="match status" value="1"/>
</dbReference>
<evidence type="ECO:0000256" key="12">
    <source>
        <dbReference type="PROSITE-ProRule" id="PRU00169"/>
    </source>
</evidence>
<evidence type="ECO:0000256" key="13">
    <source>
        <dbReference type="SAM" id="Coils"/>
    </source>
</evidence>
<dbReference type="CDD" id="cd00082">
    <property type="entry name" value="HisKA"/>
    <property type="match status" value="1"/>
</dbReference>
<feature type="transmembrane region" description="Helical" evidence="14">
    <location>
        <begin position="18"/>
        <end position="39"/>
    </location>
</feature>
<dbReference type="Pfam" id="PF00072">
    <property type="entry name" value="Response_reg"/>
    <property type="match status" value="1"/>
</dbReference>